<evidence type="ECO:0000313" key="2">
    <source>
        <dbReference type="EMBL" id="CAE0709984.1"/>
    </source>
</evidence>
<protein>
    <submittedName>
        <fullName evidence="2">Uncharacterized protein</fullName>
    </submittedName>
</protein>
<feature type="compositionally biased region" description="Basic and acidic residues" evidence="1">
    <location>
        <begin position="224"/>
        <end position="233"/>
    </location>
</feature>
<accession>A0A7S4AC59</accession>
<name>A0A7S4AC59_9STRA</name>
<dbReference type="AlphaFoldDB" id="A0A7S4AC59"/>
<proteinExistence type="predicted"/>
<feature type="region of interest" description="Disordered" evidence="1">
    <location>
        <begin position="322"/>
        <end position="366"/>
    </location>
</feature>
<dbReference type="EMBL" id="HBIX01003511">
    <property type="protein sequence ID" value="CAE0709984.1"/>
    <property type="molecule type" value="Transcribed_RNA"/>
</dbReference>
<feature type="region of interest" description="Disordered" evidence="1">
    <location>
        <begin position="115"/>
        <end position="252"/>
    </location>
</feature>
<gene>
    <name evidence="2" type="ORF">PAUS00366_LOCUS2704</name>
</gene>
<reference evidence="2" key="1">
    <citation type="submission" date="2021-01" db="EMBL/GenBank/DDBJ databases">
        <authorList>
            <person name="Corre E."/>
            <person name="Pelletier E."/>
            <person name="Niang G."/>
            <person name="Scheremetjew M."/>
            <person name="Finn R."/>
            <person name="Kale V."/>
            <person name="Holt S."/>
            <person name="Cochrane G."/>
            <person name="Meng A."/>
            <person name="Brown T."/>
            <person name="Cohen L."/>
        </authorList>
    </citation>
    <scope>NUCLEOTIDE SEQUENCE</scope>
    <source>
        <strain evidence="2">10249 10 AB</strain>
    </source>
</reference>
<feature type="compositionally biased region" description="Low complexity" evidence="1">
    <location>
        <begin position="338"/>
        <end position="349"/>
    </location>
</feature>
<feature type="compositionally biased region" description="Polar residues" evidence="1">
    <location>
        <begin position="195"/>
        <end position="207"/>
    </location>
</feature>
<sequence length="366" mass="42097">MANPQERMEVEYNGMMQGENLRLLPRRESLRRMDHPVLLRRSSSSFHEPRHHYRLQTNDPRISEARSFEDEISERNLPPPYYYPNDSMILAARSFDDDAIRTPNDLLYDPAFENGLGLPPRPPRRYNSHQPIHPYSKYATAPRCPTTDPRVIRSTRGLSYSPKRGNGEYLYPRHTEVDRSGGFPRAGDRPFQPRPQLQRSSSVSVISPKTRDAPLSRSMSLRENSGKSLERTSGKSLVDSKTGKNRFSPQRSVSIDRRFETKKVTLDVRADVWVERIIVEAATGRKSTYFKSVHGKVVCKEPPTGAKTIVYLEDIIEDRQAKATRKKKSFQQKKTSDTTTARTTTTARAKAAEQESSIKRIQRRHW</sequence>
<organism evidence="2">
    <name type="scientific">Pseudo-nitzschia australis</name>
    <dbReference type="NCBI Taxonomy" id="44445"/>
    <lineage>
        <taxon>Eukaryota</taxon>
        <taxon>Sar</taxon>
        <taxon>Stramenopiles</taxon>
        <taxon>Ochrophyta</taxon>
        <taxon>Bacillariophyta</taxon>
        <taxon>Bacillariophyceae</taxon>
        <taxon>Bacillariophycidae</taxon>
        <taxon>Bacillariales</taxon>
        <taxon>Bacillariaceae</taxon>
        <taxon>Pseudo-nitzschia</taxon>
    </lineage>
</organism>
<feature type="compositionally biased region" description="Basic residues" evidence="1">
    <location>
        <begin position="322"/>
        <end position="331"/>
    </location>
</feature>
<evidence type="ECO:0000256" key="1">
    <source>
        <dbReference type="SAM" id="MobiDB-lite"/>
    </source>
</evidence>